<proteinExistence type="predicted"/>
<dbReference type="RefSeq" id="WP_052277878.1">
    <property type="nucleotide sequence ID" value="NZ_CP011339.1"/>
</dbReference>
<evidence type="ECO:0000313" key="1">
    <source>
        <dbReference type="EMBL" id="AKV70305.1"/>
    </source>
</evidence>
<sequence>MISRKIPAEVSLVLDKIKKKLPGNYSLLLCLLLLLILGGILPNLISGHWSWVDQPRIGNIQKMRTLQESGIKFSDLKTIDQQQGQIGEGKWSVQVVETPEGKRITVLLKPQIYYKNQPGLEWSDITSISRWNQGETTELLIPTQSGGKAKARFYRAWTQNTFAVVQWYAWLGGGHYDPSVWYWLDQWAQLKRQRVPWIAVSLLIPLEPTKELQTLTPFALNLAKEVQSYLEQNVLSQLTSLPETKKEK</sequence>
<evidence type="ECO:0000313" key="2">
    <source>
        <dbReference type="Proteomes" id="UP000068167"/>
    </source>
</evidence>
<reference evidence="1 2" key="1">
    <citation type="journal article" date="2016" name="Stand. Genomic Sci.">
        <title>Complete genome sequence and genomic characterization of Microcystis panniformis FACHB 1757 by third-generation sequencing.</title>
        <authorList>
            <person name="Zhang J.Y."/>
            <person name="Guan R."/>
            <person name="Zhang H.J."/>
            <person name="Li H."/>
            <person name="Xiao P."/>
            <person name="Yu G.L."/>
            <person name="Du L."/>
            <person name="Cao D.M."/>
            <person name="Zhu B.C."/>
            <person name="Li R.H."/>
            <person name="Lu Z.H."/>
        </authorList>
    </citation>
    <scope>NUCLEOTIDE SEQUENCE [LARGE SCALE GENOMIC DNA]</scope>
    <source>
        <strain evidence="1 2">FACHB-1757</strain>
    </source>
</reference>
<organism evidence="1 2">
    <name type="scientific">Microcystis panniformis FACHB-1757</name>
    <dbReference type="NCBI Taxonomy" id="1638788"/>
    <lineage>
        <taxon>Bacteria</taxon>
        <taxon>Bacillati</taxon>
        <taxon>Cyanobacteriota</taxon>
        <taxon>Cyanophyceae</taxon>
        <taxon>Oscillatoriophycideae</taxon>
        <taxon>Chroococcales</taxon>
        <taxon>Microcystaceae</taxon>
        <taxon>Microcystis</taxon>
    </lineage>
</organism>
<dbReference type="NCBIfam" id="TIGR04533">
    <property type="entry name" value="cyanosortB_assc"/>
    <property type="match status" value="1"/>
</dbReference>
<evidence type="ECO:0008006" key="3">
    <source>
        <dbReference type="Google" id="ProtNLM"/>
    </source>
</evidence>
<accession>A0A0K1S8D0</accession>
<dbReference type="InterPro" id="IPR030917">
    <property type="entry name" value="Cyanoexo_CrtB_assoc"/>
</dbReference>
<protein>
    <recommendedName>
        <fullName evidence="3">Cyanoexosortase B system-associated protein</fullName>
    </recommendedName>
</protein>
<dbReference type="Proteomes" id="UP000068167">
    <property type="component" value="Chromosome"/>
</dbReference>
<name>A0A0K1S8D0_9CHRO</name>
<dbReference type="AlphaFoldDB" id="A0A0K1S8D0"/>
<dbReference type="EMBL" id="CP011339">
    <property type="protein sequence ID" value="AKV70305.1"/>
    <property type="molecule type" value="Genomic_DNA"/>
</dbReference>
<keyword evidence="2" id="KW-1185">Reference proteome</keyword>
<dbReference type="KEGG" id="mpk:VL20_5477"/>
<gene>
    <name evidence="1" type="ORF">VL20_5477</name>
</gene>
<dbReference type="PATRIC" id="fig|1638788.3.peg.5523"/>